<protein>
    <submittedName>
        <fullName evidence="2">DUF4440 domain-containing protein</fullName>
    </submittedName>
</protein>
<reference evidence="2" key="1">
    <citation type="submission" date="2019-09" db="UniProtKB">
        <authorList>
            <consortium name="WormBaseParasite"/>
        </authorList>
    </citation>
    <scope>IDENTIFICATION</scope>
</reference>
<name>A0A183GX44_HELPZ</name>
<dbReference type="WBParaSite" id="HPBE_0002726401-mRNA-1">
    <property type="protein sequence ID" value="HPBE_0002726401-mRNA-1"/>
    <property type="gene ID" value="HPBE_0002726401"/>
</dbReference>
<dbReference type="Proteomes" id="UP000050761">
    <property type="component" value="Unassembled WGS sequence"/>
</dbReference>
<keyword evidence="1" id="KW-1185">Reference proteome</keyword>
<dbReference type="AlphaFoldDB" id="A0A183GX44"/>
<organism evidence="1 2">
    <name type="scientific">Heligmosomoides polygyrus</name>
    <name type="common">Parasitic roundworm</name>
    <dbReference type="NCBI Taxonomy" id="6339"/>
    <lineage>
        <taxon>Eukaryota</taxon>
        <taxon>Metazoa</taxon>
        <taxon>Ecdysozoa</taxon>
        <taxon>Nematoda</taxon>
        <taxon>Chromadorea</taxon>
        <taxon>Rhabditida</taxon>
        <taxon>Rhabditina</taxon>
        <taxon>Rhabditomorpha</taxon>
        <taxon>Strongyloidea</taxon>
        <taxon>Heligmosomidae</taxon>
        <taxon>Heligmosomoides</taxon>
    </lineage>
</organism>
<proteinExistence type="predicted"/>
<sequence>LTCDSTMNSAKTGSATANVIQIWKKDHDGKWTIYHEEYEVKK</sequence>
<evidence type="ECO:0000313" key="2">
    <source>
        <dbReference type="WBParaSite" id="HPBE_0002726401-mRNA-1"/>
    </source>
</evidence>
<accession>A0A183GX44</accession>
<evidence type="ECO:0000313" key="1">
    <source>
        <dbReference type="Proteomes" id="UP000050761"/>
    </source>
</evidence>